<dbReference type="AlphaFoldDB" id="A0A6M3L8N7"/>
<evidence type="ECO:0000313" key="2">
    <source>
        <dbReference type="EMBL" id="QJA90793.1"/>
    </source>
</evidence>
<reference evidence="2" key="1">
    <citation type="submission" date="2020-03" db="EMBL/GenBank/DDBJ databases">
        <title>The deep terrestrial virosphere.</title>
        <authorList>
            <person name="Holmfeldt K."/>
            <person name="Nilsson E."/>
            <person name="Simone D."/>
            <person name="Lopez-Fernandez M."/>
            <person name="Wu X."/>
            <person name="de Brujin I."/>
            <person name="Lundin D."/>
            <person name="Andersson A."/>
            <person name="Bertilsson S."/>
            <person name="Dopson M."/>
        </authorList>
    </citation>
    <scope>NUCLEOTIDE SEQUENCE</scope>
    <source>
        <strain evidence="2">MM415B03568</strain>
    </source>
</reference>
<protein>
    <submittedName>
        <fullName evidence="2">Uncharacterized protein</fullName>
    </submittedName>
</protein>
<keyword evidence="1" id="KW-1133">Transmembrane helix</keyword>
<evidence type="ECO:0000256" key="1">
    <source>
        <dbReference type="SAM" id="Phobius"/>
    </source>
</evidence>
<organism evidence="2">
    <name type="scientific">viral metagenome</name>
    <dbReference type="NCBI Taxonomy" id="1070528"/>
    <lineage>
        <taxon>unclassified sequences</taxon>
        <taxon>metagenomes</taxon>
        <taxon>organismal metagenomes</taxon>
    </lineage>
</organism>
<proteinExistence type="predicted"/>
<keyword evidence="1" id="KW-0472">Membrane</keyword>
<dbReference type="EMBL" id="MT142938">
    <property type="protein sequence ID" value="QJA90793.1"/>
    <property type="molecule type" value="Genomic_DNA"/>
</dbReference>
<feature type="transmembrane region" description="Helical" evidence="1">
    <location>
        <begin position="68"/>
        <end position="90"/>
    </location>
</feature>
<sequence>MPDHSCKYEADVAVLKRICHEDIPEIRKMVKQIFERLEGNGRGLKTQVAINEQEIKHILHSMPTMKKAMTWGTIWGGVSGAITIAAFFAIKSFAG</sequence>
<keyword evidence="1" id="KW-0812">Transmembrane</keyword>
<gene>
    <name evidence="2" type="ORF">MM415B03568_0001</name>
</gene>
<accession>A0A6M3L8N7</accession>
<name>A0A6M3L8N7_9ZZZZ</name>